<keyword evidence="2" id="KW-0732">Signal</keyword>
<feature type="compositionally biased region" description="Gly residues" evidence="1">
    <location>
        <begin position="265"/>
        <end position="280"/>
    </location>
</feature>
<accession>A0ABR2I2K7</accession>
<evidence type="ECO:0000313" key="4">
    <source>
        <dbReference type="Proteomes" id="UP001390339"/>
    </source>
</evidence>
<proteinExistence type="predicted"/>
<protein>
    <submittedName>
        <fullName evidence="3">Uncharacterized protein</fullName>
    </submittedName>
</protein>
<organism evidence="3 4">
    <name type="scientific">Apiospora arundinis</name>
    <dbReference type="NCBI Taxonomy" id="335852"/>
    <lineage>
        <taxon>Eukaryota</taxon>
        <taxon>Fungi</taxon>
        <taxon>Dikarya</taxon>
        <taxon>Ascomycota</taxon>
        <taxon>Pezizomycotina</taxon>
        <taxon>Sordariomycetes</taxon>
        <taxon>Xylariomycetidae</taxon>
        <taxon>Amphisphaeriales</taxon>
        <taxon>Apiosporaceae</taxon>
        <taxon>Apiospora</taxon>
    </lineage>
</organism>
<evidence type="ECO:0000313" key="3">
    <source>
        <dbReference type="EMBL" id="KAK8856624.1"/>
    </source>
</evidence>
<dbReference type="Proteomes" id="UP001390339">
    <property type="component" value="Unassembled WGS sequence"/>
</dbReference>
<feature type="chain" id="PRO_5046695099" evidence="2">
    <location>
        <begin position="19"/>
        <end position="335"/>
    </location>
</feature>
<dbReference type="EMBL" id="JAPCWZ010000007">
    <property type="protein sequence ID" value="KAK8856624.1"/>
    <property type="molecule type" value="Genomic_DNA"/>
</dbReference>
<evidence type="ECO:0000256" key="1">
    <source>
        <dbReference type="SAM" id="MobiDB-lite"/>
    </source>
</evidence>
<feature type="signal peptide" evidence="2">
    <location>
        <begin position="1"/>
        <end position="18"/>
    </location>
</feature>
<reference evidence="3 4" key="1">
    <citation type="journal article" date="2024" name="IMA Fungus">
        <title>Apiospora arundinis, a panoply of carbohydrate-active enzymes and secondary metabolites.</title>
        <authorList>
            <person name="Sorensen T."/>
            <person name="Petersen C."/>
            <person name="Muurmann A.T."/>
            <person name="Christiansen J.V."/>
            <person name="Brundto M.L."/>
            <person name="Overgaard C.K."/>
            <person name="Boysen A.T."/>
            <person name="Wollenberg R.D."/>
            <person name="Larsen T.O."/>
            <person name="Sorensen J.L."/>
            <person name="Nielsen K.L."/>
            <person name="Sondergaard T.E."/>
        </authorList>
    </citation>
    <scope>NUCLEOTIDE SEQUENCE [LARGE SCALE GENOMIC DNA]</scope>
    <source>
        <strain evidence="3 4">AAU 773</strain>
    </source>
</reference>
<gene>
    <name evidence="3" type="ORF">PGQ11_012536</name>
</gene>
<feature type="region of interest" description="Disordered" evidence="1">
    <location>
        <begin position="242"/>
        <end position="280"/>
    </location>
</feature>
<name>A0ABR2I2K7_9PEZI</name>
<evidence type="ECO:0000256" key="2">
    <source>
        <dbReference type="SAM" id="SignalP"/>
    </source>
</evidence>
<sequence>MLLILLAVLWALLGTSLPLTSSTIDFATSKSPLDLPGNVADPPDFFGHNATISPRAKIVKRPVVAWPWDIPGNNDEREKSNPERYNCNSFAGVHNKIPPRLMMLPTAAGVSNVYTDEEIYRAFRNGALILMDILTNPLNAHQLQVYHNGVSYPRRYNPAAAMRDPNRVRLGLGTWVPRYDDLNRPVPQRTTVIYEWPLIEGGHYPHPNLNNQLWDSNPGFDRVLFQLVRGLPLYLGTVQLASAQTPPNANRPPRGSRDRPTPSQGPGGGGGAGAPGGGSGIGPFPSYGLGGISESGGGAAGPQGAWDLYGGQVAYNAFKRGGPGLLLSGPSHIQF</sequence>
<keyword evidence="4" id="KW-1185">Reference proteome</keyword>
<comment type="caution">
    <text evidence="3">The sequence shown here is derived from an EMBL/GenBank/DDBJ whole genome shotgun (WGS) entry which is preliminary data.</text>
</comment>